<feature type="transmembrane region" description="Helical" evidence="5">
    <location>
        <begin position="6"/>
        <end position="29"/>
    </location>
</feature>
<evidence type="ECO:0000256" key="3">
    <source>
        <dbReference type="ARBA" id="ARBA00022989"/>
    </source>
</evidence>
<evidence type="ECO:0000256" key="4">
    <source>
        <dbReference type="ARBA" id="ARBA00023136"/>
    </source>
</evidence>
<feature type="transmembrane region" description="Helical" evidence="5">
    <location>
        <begin position="77"/>
        <end position="99"/>
    </location>
</feature>
<dbReference type="GO" id="GO:0009060">
    <property type="term" value="P:aerobic respiration"/>
    <property type="evidence" value="ECO:0007669"/>
    <property type="project" value="TreeGrafter"/>
</dbReference>
<keyword evidence="2 5" id="KW-0812">Transmembrane</keyword>
<gene>
    <name evidence="6" type="ORF">MGWOODY_Mmi1403</name>
</gene>
<dbReference type="NCBIfam" id="NF004741">
    <property type="entry name" value="PRK06076.1-2"/>
    <property type="match status" value="1"/>
</dbReference>
<dbReference type="GO" id="GO:0016020">
    <property type="term" value="C:membrane"/>
    <property type="evidence" value="ECO:0007669"/>
    <property type="project" value="UniProtKB-SubCell"/>
</dbReference>
<accession>A0A160VGL3</accession>
<dbReference type="AlphaFoldDB" id="A0A160VGL3"/>
<keyword evidence="4 5" id="KW-0472">Membrane</keyword>
<proteinExistence type="inferred from homology"/>
<dbReference type="HAMAP" id="MF_01350">
    <property type="entry name" value="NDH1_NuoH"/>
    <property type="match status" value="1"/>
</dbReference>
<organism evidence="6">
    <name type="scientific">hydrothermal vent metagenome</name>
    <dbReference type="NCBI Taxonomy" id="652676"/>
    <lineage>
        <taxon>unclassified sequences</taxon>
        <taxon>metagenomes</taxon>
        <taxon>ecological metagenomes</taxon>
    </lineage>
</organism>
<evidence type="ECO:0000256" key="1">
    <source>
        <dbReference type="ARBA" id="ARBA00004141"/>
    </source>
</evidence>
<feature type="transmembrane region" description="Helical" evidence="5">
    <location>
        <begin position="249"/>
        <end position="267"/>
    </location>
</feature>
<feature type="transmembrane region" description="Helical" evidence="5">
    <location>
        <begin position="279"/>
        <end position="302"/>
    </location>
</feature>
<dbReference type="Pfam" id="PF00146">
    <property type="entry name" value="NADHdh"/>
    <property type="match status" value="1"/>
</dbReference>
<dbReference type="EC" id="1.6.5.3" evidence="6"/>
<evidence type="ECO:0000256" key="5">
    <source>
        <dbReference type="SAM" id="Phobius"/>
    </source>
</evidence>
<keyword evidence="6" id="KW-0560">Oxidoreductase</keyword>
<dbReference type="PANTHER" id="PTHR11432">
    <property type="entry name" value="NADH DEHYDROGENASE SUBUNIT 1"/>
    <property type="match status" value="1"/>
</dbReference>
<feature type="transmembrane region" description="Helical" evidence="5">
    <location>
        <begin position="160"/>
        <end position="180"/>
    </location>
</feature>
<reference evidence="6" key="1">
    <citation type="submission" date="2015-10" db="EMBL/GenBank/DDBJ databases">
        <authorList>
            <person name="Gilbert D.G."/>
        </authorList>
    </citation>
    <scope>NUCLEOTIDE SEQUENCE</scope>
</reference>
<comment type="subcellular location">
    <subcellularLocation>
        <location evidence="1">Membrane</location>
        <topology evidence="1">Multi-pass membrane protein</topology>
    </subcellularLocation>
</comment>
<dbReference type="InterPro" id="IPR018086">
    <property type="entry name" value="NADH_UbQ_OxRdtase_su1_CS"/>
</dbReference>
<name>A0A160VGL3_9ZZZZ</name>
<dbReference type="PROSITE" id="PS00668">
    <property type="entry name" value="COMPLEX1_ND1_2"/>
    <property type="match status" value="1"/>
</dbReference>
<feature type="transmembrane region" description="Helical" evidence="5">
    <location>
        <begin position="119"/>
        <end position="139"/>
    </location>
</feature>
<feature type="transmembrane region" description="Helical" evidence="5">
    <location>
        <begin position="322"/>
        <end position="340"/>
    </location>
</feature>
<sequence>MDFLGFIIILIKVLVVFAATLLTVLMMVYAERRVSAFMQGRLGPNRVGPQGLLQPIADGIKFLMKEDIIPAGVDKPIFILAPAILLIPALMTFAVIPFGSDITLFGRQIPLQVADVNVGILYVLALTSIGVYGIVLAGWSSNSKYSLLGGLRSSAQLISYELAMGLAVVSIILLSGSLKLNDIVADQQGHFLSWNIFKQPLAFIIFLVAVYAETNRLPFDLSEAEQELVGGYHTEYSSMKFAMFFMAEYANMVTAAALTVTLFFGGWDFPLVNEISLGIWGTVLSVLSFILKMGFFLFLFIWVRWTFPRFRYDQLMRLGWKVMIPLALFNIFVTAGYLTIKALV</sequence>
<evidence type="ECO:0000256" key="2">
    <source>
        <dbReference type="ARBA" id="ARBA00022692"/>
    </source>
</evidence>
<dbReference type="GO" id="GO:0003954">
    <property type="term" value="F:NADH dehydrogenase activity"/>
    <property type="evidence" value="ECO:0007669"/>
    <property type="project" value="TreeGrafter"/>
</dbReference>
<keyword evidence="6" id="KW-0830">Ubiquinone</keyword>
<dbReference type="EMBL" id="FAXC01000320">
    <property type="protein sequence ID" value="CUV09890.1"/>
    <property type="molecule type" value="Genomic_DNA"/>
</dbReference>
<keyword evidence="3 5" id="KW-1133">Transmembrane helix</keyword>
<protein>
    <submittedName>
        <fullName evidence="6">NADH-ubiquinone oxidoreductase chain H</fullName>
        <ecNumber evidence="6">1.6.5.3</ecNumber>
    </submittedName>
</protein>
<dbReference type="PANTHER" id="PTHR11432:SF3">
    <property type="entry name" value="NADH-UBIQUINONE OXIDOREDUCTASE CHAIN 1"/>
    <property type="match status" value="1"/>
</dbReference>
<dbReference type="InterPro" id="IPR001694">
    <property type="entry name" value="NADH_UbQ_OxRdtase_su1/FPO"/>
</dbReference>
<evidence type="ECO:0000313" key="6">
    <source>
        <dbReference type="EMBL" id="CUV09890.1"/>
    </source>
</evidence>